<keyword evidence="1" id="KW-0732">Signal</keyword>
<reference evidence="3" key="1">
    <citation type="submission" date="2022-11" db="UniProtKB">
        <authorList>
            <consortium name="WormBaseParasite"/>
        </authorList>
    </citation>
    <scope>IDENTIFICATION</scope>
</reference>
<dbReference type="AlphaFoldDB" id="A0A915PSJ9"/>
<feature type="chain" id="PRO_5037618785" evidence="1">
    <location>
        <begin position="19"/>
        <end position="66"/>
    </location>
</feature>
<dbReference type="WBParaSite" id="sdigi.contig4.g480.t1">
    <property type="protein sequence ID" value="sdigi.contig4.g480.t1"/>
    <property type="gene ID" value="sdigi.contig4.g480"/>
</dbReference>
<proteinExistence type="predicted"/>
<dbReference type="Proteomes" id="UP000887581">
    <property type="component" value="Unplaced"/>
</dbReference>
<evidence type="ECO:0000313" key="3">
    <source>
        <dbReference type="WBParaSite" id="sdigi.contig4.g480.t1"/>
    </source>
</evidence>
<sequence>MRLLSVIHFLASVKLGFGASFCGGRWFPGILYSKEVCLSSARQNKPWKERMLVSAVDRREDSSRGE</sequence>
<evidence type="ECO:0000313" key="2">
    <source>
        <dbReference type="Proteomes" id="UP000887581"/>
    </source>
</evidence>
<feature type="signal peptide" evidence="1">
    <location>
        <begin position="1"/>
        <end position="18"/>
    </location>
</feature>
<accession>A0A915PSJ9</accession>
<keyword evidence="2" id="KW-1185">Reference proteome</keyword>
<evidence type="ECO:0000256" key="1">
    <source>
        <dbReference type="SAM" id="SignalP"/>
    </source>
</evidence>
<protein>
    <submittedName>
        <fullName evidence="3">Secreted protein</fullName>
    </submittedName>
</protein>
<name>A0A915PSJ9_9BILA</name>
<organism evidence="2 3">
    <name type="scientific">Setaria digitata</name>
    <dbReference type="NCBI Taxonomy" id="48799"/>
    <lineage>
        <taxon>Eukaryota</taxon>
        <taxon>Metazoa</taxon>
        <taxon>Ecdysozoa</taxon>
        <taxon>Nematoda</taxon>
        <taxon>Chromadorea</taxon>
        <taxon>Rhabditida</taxon>
        <taxon>Spirurina</taxon>
        <taxon>Spiruromorpha</taxon>
        <taxon>Filarioidea</taxon>
        <taxon>Setariidae</taxon>
        <taxon>Setaria</taxon>
    </lineage>
</organism>